<proteinExistence type="predicted"/>
<evidence type="ECO:0000313" key="1">
    <source>
        <dbReference type="EMBL" id="CAJ2647401.1"/>
    </source>
</evidence>
<gene>
    <name evidence="1" type="ORF">MILVUS5_LOCUS15932</name>
</gene>
<name>A0ACB0JTQ4_TRIPR</name>
<comment type="caution">
    <text evidence="1">The sequence shown here is derived from an EMBL/GenBank/DDBJ whole genome shotgun (WGS) entry which is preliminary data.</text>
</comment>
<evidence type="ECO:0000313" key="2">
    <source>
        <dbReference type="Proteomes" id="UP001177021"/>
    </source>
</evidence>
<organism evidence="1 2">
    <name type="scientific">Trifolium pratense</name>
    <name type="common">Red clover</name>
    <dbReference type="NCBI Taxonomy" id="57577"/>
    <lineage>
        <taxon>Eukaryota</taxon>
        <taxon>Viridiplantae</taxon>
        <taxon>Streptophyta</taxon>
        <taxon>Embryophyta</taxon>
        <taxon>Tracheophyta</taxon>
        <taxon>Spermatophyta</taxon>
        <taxon>Magnoliopsida</taxon>
        <taxon>eudicotyledons</taxon>
        <taxon>Gunneridae</taxon>
        <taxon>Pentapetalae</taxon>
        <taxon>rosids</taxon>
        <taxon>fabids</taxon>
        <taxon>Fabales</taxon>
        <taxon>Fabaceae</taxon>
        <taxon>Papilionoideae</taxon>
        <taxon>50 kb inversion clade</taxon>
        <taxon>NPAAA clade</taxon>
        <taxon>Hologalegina</taxon>
        <taxon>IRL clade</taxon>
        <taxon>Trifolieae</taxon>
        <taxon>Trifolium</taxon>
    </lineage>
</organism>
<keyword evidence="2" id="KW-1185">Reference proteome</keyword>
<reference evidence="1" key="1">
    <citation type="submission" date="2023-10" db="EMBL/GenBank/DDBJ databases">
        <authorList>
            <person name="Rodriguez Cubillos JULIANA M."/>
            <person name="De Vega J."/>
        </authorList>
    </citation>
    <scope>NUCLEOTIDE SEQUENCE</scope>
</reference>
<protein>
    <submittedName>
        <fullName evidence="1">Uncharacterized protein</fullName>
    </submittedName>
</protein>
<dbReference type="Proteomes" id="UP001177021">
    <property type="component" value="Unassembled WGS sequence"/>
</dbReference>
<sequence>MKINLFIVLCFFALLLISVLTIKCSEDKKQFGEIEKSKKKSEVDGFVTWVPGGYGIWETSNGNTFEGSSSNVIKFPNVGKKVGGGNVIKFPGSEKWGKNGNVNEPRKSRFGKVCIEN</sequence>
<dbReference type="EMBL" id="CASHSV030000109">
    <property type="protein sequence ID" value="CAJ2647401.1"/>
    <property type="molecule type" value="Genomic_DNA"/>
</dbReference>
<accession>A0ACB0JTQ4</accession>